<evidence type="ECO:0000256" key="1">
    <source>
        <dbReference type="SAM" id="Coils"/>
    </source>
</evidence>
<dbReference type="EMBL" id="FNOM01000055">
    <property type="protein sequence ID" value="SDX96298.1"/>
    <property type="molecule type" value="Genomic_DNA"/>
</dbReference>
<organism evidence="2 3">
    <name type="scientific">Roseicitreum antarcticum</name>
    <dbReference type="NCBI Taxonomy" id="564137"/>
    <lineage>
        <taxon>Bacteria</taxon>
        <taxon>Pseudomonadati</taxon>
        <taxon>Pseudomonadota</taxon>
        <taxon>Alphaproteobacteria</taxon>
        <taxon>Rhodobacterales</taxon>
        <taxon>Paracoccaceae</taxon>
        <taxon>Roseicitreum</taxon>
    </lineage>
</organism>
<keyword evidence="1" id="KW-0175">Coiled coil</keyword>
<dbReference type="Proteomes" id="UP000198539">
    <property type="component" value="Unassembled WGS sequence"/>
</dbReference>
<reference evidence="2 3" key="1">
    <citation type="submission" date="2016-10" db="EMBL/GenBank/DDBJ databases">
        <authorList>
            <person name="de Groot N.N."/>
        </authorList>
    </citation>
    <scope>NUCLEOTIDE SEQUENCE [LARGE SCALE GENOMIC DNA]</scope>
    <source>
        <strain evidence="2 3">CGMCC 1.8894</strain>
    </source>
</reference>
<dbReference type="OrthoDB" id="7773581at2"/>
<keyword evidence="3" id="KW-1185">Reference proteome</keyword>
<sequence>MNDLSGLPDRLHNQPPEAIVMPTLPGEATLEQVKRAKEAAEAARTKADDKQAAYDDMAHAELNAHVSVFCDAAGKWLDIKTVQTVDQAERLTDFITGARGLFKRVEDARKAAKKPWDDLGAEVQEAFTPLTAKLDKLGKTMKAMQGDWLRRESDRLAREKAKAEAEARAAREEAERLAREAAERNDIAGQVEAEAALKQANKAEKVAAKPVKARAGSATGGGRAMGMRKIKAAKITNIRACFAYFQADPAVSELLTRLATAAVRSGEITQDTAVIAGIDIIETEGV</sequence>
<protein>
    <submittedName>
        <fullName evidence="2">Uncharacterized protein</fullName>
    </submittedName>
</protein>
<proteinExistence type="predicted"/>
<gene>
    <name evidence="2" type="ORF">SAMN04488238_1553</name>
</gene>
<evidence type="ECO:0000313" key="3">
    <source>
        <dbReference type="Proteomes" id="UP000198539"/>
    </source>
</evidence>
<dbReference type="RefSeq" id="WP_092892968.1">
    <property type="nucleotide sequence ID" value="NZ_CP061498.1"/>
</dbReference>
<name>A0A1H3G0Y6_9RHOB</name>
<accession>A0A1H3G0Y6</accession>
<feature type="coiled-coil region" evidence="1">
    <location>
        <begin position="153"/>
        <end position="187"/>
    </location>
</feature>
<evidence type="ECO:0000313" key="2">
    <source>
        <dbReference type="EMBL" id="SDX96298.1"/>
    </source>
</evidence>
<dbReference type="STRING" id="564137.SAMN04488238_1553"/>
<dbReference type="AlphaFoldDB" id="A0A1H3G0Y6"/>